<accession>A0ABQ9XKX4</accession>
<evidence type="ECO:0000313" key="2">
    <source>
        <dbReference type="EMBL" id="KAK2950906.1"/>
    </source>
</evidence>
<reference evidence="2 3" key="1">
    <citation type="journal article" date="2022" name="bioRxiv">
        <title>Genomics of Preaxostyla Flagellates Illuminates Evolutionary Transitions and the Path Towards Mitochondrial Loss.</title>
        <authorList>
            <person name="Novak L.V.F."/>
            <person name="Treitli S.C."/>
            <person name="Pyrih J."/>
            <person name="Halakuc P."/>
            <person name="Pipaliya S.V."/>
            <person name="Vacek V."/>
            <person name="Brzon O."/>
            <person name="Soukal P."/>
            <person name="Eme L."/>
            <person name="Dacks J.B."/>
            <person name="Karnkowska A."/>
            <person name="Elias M."/>
            <person name="Hampl V."/>
        </authorList>
    </citation>
    <scope>NUCLEOTIDE SEQUENCE [LARGE SCALE GENOMIC DNA]</scope>
    <source>
        <strain evidence="2">NAU3</strain>
        <tissue evidence="2">Gut</tissue>
    </source>
</reference>
<feature type="compositionally biased region" description="Polar residues" evidence="1">
    <location>
        <begin position="1"/>
        <end position="10"/>
    </location>
</feature>
<dbReference type="Proteomes" id="UP001281761">
    <property type="component" value="Unassembled WGS sequence"/>
</dbReference>
<dbReference type="EMBL" id="JARBJD010000128">
    <property type="protein sequence ID" value="KAK2950906.1"/>
    <property type="molecule type" value="Genomic_DNA"/>
</dbReference>
<feature type="region of interest" description="Disordered" evidence="1">
    <location>
        <begin position="1"/>
        <end position="38"/>
    </location>
</feature>
<protein>
    <submittedName>
        <fullName evidence="2">Uncharacterized protein</fullName>
    </submittedName>
</protein>
<organism evidence="2 3">
    <name type="scientific">Blattamonas nauphoetae</name>
    <dbReference type="NCBI Taxonomy" id="2049346"/>
    <lineage>
        <taxon>Eukaryota</taxon>
        <taxon>Metamonada</taxon>
        <taxon>Preaxostyla</taxon>
        <taxon>Oxymonadida</taxon>
        <taxon>Blattamonas</taxon>
    </lineage>
</organism>
<feature type="compositionally biased region" description="Low complexity" evidence="1">
    <location>
        <begin position="819"/>
        <end position="831"/>
    </location>
</feature>
<feature type="region of interest" description="Disordered" evidence="1">
    <location>
        <begin position="738"/>
        <end position="757"/>
    </location>
</feature>
<feature type="region of interest" description="Disordered" evidence="1">
    <location>
        <begin position="425"/>
        <end position="484"/>
    </location>
</feature>
<feature type="region of interest" description="Disordered" evidence="1">
    <location>
        <begin position="514"/>
        <end position="533"/>
    </location>
</feature>
<evidence type="ECO:0000256" key="1">
    <source>
        <dbReference type="SAM" id="MobiDB-lite"/>
    </source>
</evidence>
<comment type="caution">
    <text evidence="2">The sequence shown here is derived from an EMBL/GenBank/DDBJ whole genome shotgun (WGS) entry which is preliminary data.</text>
</comment>
<gene>
    <name evidence="2" type="ORF">BLNAU_14208</name>
</gene>
<keyword evidence="3" id="KW-1185">Reference proteome</keyword>
<feature type="region of interest" description="Disordered" evidence="1">
    <location>
        <begin position="213"/>
        <end position="236"/>
    </location>
</feature>
<feature type="compositionally biased region" description="Basic and acidic residues" evidence="1">
    <location>
        <begin position="800"/>
        <end position="813"/>
    </location>
</feature>
<sequence>MLSPTYSPRQRTGPKTKLGETSQAKDPSTDIMVSDDQLSRPEIAASLKSLSEVADEMETLLSSNSLDDQSPSFNQTLNSLFDKISEQLETSQPISPILLPPISKILSLLSTTLIFLDDTLSPTSVTLQLLEAIATSLTDISSPSSAVLRAFEDFHRALIFILTDSGQELQAESIGAILHSFAVSAKFISFDVCNALTEFILSLFQDPDDSQHGLELTPDIPSMPSEPRQSPHNPPPSLQPGDLNLLFLTISHTSSPQYFGALLSSLIPFPQFIPTCLSLIAHNQCISCQIASEQEQLGLPPIDTTSHHCSPAQSSSNILQNLPKLVPDETPFFSLPLSDSEFNIFAANLLSFFTNFSHNPTPSNILSGHNFDSLLIHTFRFLLHTARSSHTQRKIAEVIIRLGEVFCDSLRTTLDGILPRLSPPSFESISNDTTPRPQALPSNILHTPPHNRTGASFQHPEHHSSPTDPSESGQPVLGRSGSSRWSLEGISCGVSPSLYRVVPACDMTEALTPSRRQKVSSLQTVSPSHSPSPPTVDSLPLWMSLNSAVLSLLAEFSSLPAFEHPATAHSVLILASMLISLPTQITLTADDPKVTETPLRSSIASQSPFDTSSASSLFSQLLPLFHLSFRLVPSYSTAAPTSTLIEFVYPAITSLLSNVTLTPTLQLTTPTTVHLLFFSQPVPEPNFRLLRRFHTALLSLFRFCLVRPFGVAPSFAQIELILNSFQFSSLISAEIEKEQEHEERNKQRKNSSSIVSHSLSSALTRIQTLISNTNQDTQGPQPLPRHPPKTSPSTPITPRTDTKRDQRRDEKQSPSELLTSRTTRSTVTRFTTTRKEGDDEATPSTETLMRHRQVPQIANIVEFGCIFGDSAEGGGWAGGFFVEITPRDML</sequence>
<evidence type="ECO:0000313" key="3">
    <source>
        <dbReference type="Proteomes" id="UP001281761"/>
    </source>
</evidence>
<feature type="region of interest" description="Disordered" evidence="1">
    <location>
        <begin position="773"/>
        <end position="844"/>
    </location>
</feature>
<name>A0ABQ9XKX4_9EUKA</name>
<feature type="compositionally biased region" description="Polar residues" evidence="1">
    <location>
        <begin position="425"/>
        <end position="445"/>
    </location>
</feature>
<proteinExistence type="predicted"/>